<reference evidence="2" key="1">
    <citation type="submission" date="2022-11" db="UniProtKB">
        <authorList>
            <consortium name="WormBaseParasite"/>
        </authorList>
    </citation>
    <scope>IDENTIFICATION</scope>
</reference>
<accession>A0AC35GBR4</accession>
<dbReference type="WBParaSite" id="PS1159_v2.g3196.t1">
    <property type="protein sequence ID" value="PS1159_v2.g3196.t1"/>
    <property type="gene ID" value="PS1159_v2.g3196"/>
</dbReference>
<organism evidence="1 2">
    <name type="scientific">Panagrolaimus sp. PS1159</name>
    <dbReference type="NCBI Taxonomy" id="55785"/>
    <lineage>
        <taxon>Eukaryota</taxon>
        <taxon>Metazoa</taxon>
        <taxon>Ecdysozoa</taxon>
        <taxon>Nematoda</taxon>
        <taxon>Chromadorea</taxon>
        <taxon>Rhabditida</taxon>
        <taxon>Tylenchina</taxon>
        <taxon>Panagrolaimomorpha</taxon>
        <taxon>Panagrolaimoidea</taxon>
        <taxon>Panagrolaimidae</taxon>
        <taxon>Panagrolaimus</taxon>
    </lineage>
</organism>
<sequence length="864" mass="99830">MEFHVGIDPYFGQVSYYNEYEKKIVDIKINGVREDKIEKVDLMFEEIKSKINGKFGNACIFLYGSYVREDKIKKVALMFEEIKSKINGKLGYACINLAIFEEIKTNLEIPYEKFVEEEDELTVIDTQDVQTSTVMQFKNSKKRARSLTLSEETGPTSPKKPSLFSLSLMPERNNEGNLVPQGLKNLSTVRSNAQNSMIQRKTGKKGIAKLRGEASSKSKKQIPLHINENHIEKEEPMRFPEGTLKPKNVTPPNSIIYKSSGASSVPPKLTPVKNAIDKKKREEKLIEDLRNSILKEECIFHRFEEGGIIGVVLSDIVKALETRIRRQKKSGTFTLNANGKLQICVLEDKGGDYTVIGVILGSLLKRNSPDAMLFAGVYKGDESRENINIAFDEFIYRKLNDLKYIIVDEERIEIEVFKIADLKMLKIFNGIRLGNAKHSCIVCTLPNDKTFQQFVQKIFEKRDFTIINEETCQDYVTFMSSVDADHIVLPILHIYLGIVTKIIKIIVIELRRIEFDLERNFAEEDDDEDEIEALKILQEQLDEAIEIEKQWIDYFQNIDIVDAENEDELSDEEEDDEGFCFASNCIVKKTHALLPERVTHTAQDIPFILKCKKNKQFYHTICVGMNTETAKNQKKRQFEANEVDFNTIKKAIEEEVKEAGVKVVNIREKLNNEFYKNMAPEKESKYVKVLESIFKGFGATKQMYFQEYTGNHIRLIVKNAGKIFEKLIDPETKRNIGNEKIRACCVALDILKRIQDKTEARLLEESEIDEVEKQIDLYRGHMQKHFPNLSICHKNHKLLRHVAPYAKKWKTIGFFTEAPIEHQHKINKDRLRLIATNDEFKKCEFLLKSSWEKNFIVDTGKNLY</sequence>
<dbReference type="Proteomes" id="UP000887580">
    <property type="component" value="Unplaced"/>
</dbReference>
<evidence type="ECO:0000313" key="2">
    <source>
        <dbReference type="WBParaSite" id="PS1159_v2.g3196.t1"/>
    </source>
</evidence>
<name>A0AC35GBR4_9BILA</name>
<evidence type="ECO:0000313" key="1">
    <source>
        <dbReference type="Proteomes" id="UP000887580"/>
    </source>
</evidence>
<protein>
    <submittedName>
        <fullName evidence="2">Uncharacterized protein</fullName>
    </submittedName>
</protein>
<proteinExistence type="predicted"/>